<proteinExistence type="predicted"/>
<feature type="non-terminal residue" evidence="2">
    <location>
        <position position="1"/>
    </location>
</feature>
<evidence type="ECO:0000313" key="2">
    <source>
        <dbReference type="EMBL" id="MEQ2163268.1"/>
    </source>
</evidence>
<comment type="caution">
    <text evidence="2">The sequence shown here is derived from an EMBL/GenBank/DDBJ whole genome shotgun (WGS) entry which is preliminary data.</text>
</comment>
<keyword evidence="3" id="KW-1185">Reference proteome</keyword>
<name>A0ABV0MVV2_9TELE</name>
<gene>
    <name evidence="2" type="ORF">GOODEAATRI_028441</name>
</gene>
<organism evidence="2 3">
    <name type="scientific">Goodea atripinnis</name>
    <dbReference type="NCBI Taxonomy" id="208336"/>
    <lineage>
        <taxon>Eukaryota</taxon>
        <taxon>Metazoa</taxon>
        <taxon>Chordata</taxon>
        <taxon>Craniata</taxon>
        <taxon>Vertebrata</taxon>
        <taxon>Euteleostomi</taxon>
        <taxon>Actinopterygii</taxon>
        <taxon>Neopterygii</taxon>
        <taxon>Teleostei</taxon>
        <taxon>Neoteleostei</taxon>
        <taxon>Acanthomorphata</taxon>
        <taxon>Ovalentaria</taxon>
        <taxon>Atherinomorphae</taxon>
        <taxon>Cyprinodontiformes</taxon>
        <taxon>Goodeidae</taxon>
        <taxon>Goodea</taxon>
    </lineage>
</organism>
<feature type="region of interest" description="Disordered" evidence="1">
    <location>
        <begin position="1"/>
        <end position="25"/>
    </location>
</feature>
<protein>
    <submittedName>
        <fullName evidence="2">Uncharacterized protein</fullName>
    </submittedName>
</protein>
<evidence type="ECO:0000256" key="1">
    <source>
        <dbReference type="SAM" id="MobiDB-lite"/>
    </source>
</evidence>
<reference evidence="2 3" key="1">
    <citation type="submission" date="2021-06" db="EMBL/GenBank/DDBJ databases">
        <authorList>
            <person name="Palmer J.M."/>
        </authorList>
    </citation>
    <scope>NUCLEOTIDE SEQUENCE [LARGE SCALE GENOMIC DNA]</scope>
    <source>
        <strain evidence="2 3">GA_2019</strain>
        <tissue evidence="2">Muscle</tissue>
    </source>
</reference>
<sequence>ADSLSSIKDESSFSSQSTFRPHGTSTHLCSAWVPASYSGCSSSVSMCKQEASTDLKEMNLEAWSCEIQEMTSHSNHPSESLAGCLLIDDSQSVMDLSRSYVRHTRTQNGSNGLISDRKNLVSSERQNETLISV</sequence>
<dbReference type="EMBL" id="JAHRIO010013940">
    <property type="protein sequence ID" value="MEQ2163268.1"/>
    <property type="molecule type" value="Genomic_DNA"/>
</dbReference>
<accession>A0ABV0MVV2</accession>
<dbReference type="Proteomes" id="UP001476798">
    <property type="component" value="Unassembled WGS sequence"/>
</dbReference>
<evidence type="ECO:0000313" key="3">
    <source>
        <dbReference type="Proteomes" id="UP001476798"/>
    </source>
</evidence>